<evidence type="ECO:0000259" key="1">
    <source>
        <dbReference type="PROSITE" id="PS50851"/>
    </source>
</evidence>
<dbReference type="EMBL" id="NBBJ01000001">
    <property type="protein sequence ID" value="OWK32242.1"/>
    <property type="molecule type" value="Genomic_DNA"/>
</dbReference>
<dbReference type="InterPro" id="IPR036061">
    <property type="entry name" value="CheW-like_dom_sf"/>
</dbReference>
<sequence length="143" mass="14804">MNETLHLLAHVGGRAIAVPADAVESVVDISSIVKAPRAHPAVRGLAALRSRVVTVIDTWELLGLPAPEEGSCRAIITVVDGHHHAVLVDTLEDVAPLDVVAVPTGLSLGRRWAGITTGSAEREGEPLLVIDIARLVGSIVAAG</sequence>
<organism evidence="2 3">
    <name type="scientific">Sphingomonas mucosissima</name>
    <dbReference type="NCBI Taxonomy" id="370959"/>
    <lineage>
        <taxon>Bacteria</taxon>
        <taxon>Pseudomonadati</taxon>
        <taxon>Pseudomonadota</taxon>
        <taxon>Alphaproteobacteria</taxon>
        <taxon>Sphingomonadales</taxon>
        <taxon>Sphingomonadaceae</taxon>
        <taxon>Sphingomonas</taxon>
    </lineage>
</organism>
<dbReference type="RefSeq" id="WP_088331722.1">
    <property type="nucleotide sequence ID" value="NZ_NBBJ01000001.1"/>
</dbReference>
<dbReference type="AlphaFoldDB" id="A0A245ZR74"/>
<dbReference type="Gene3D" id="2.40.50.180">
    <property type="entry name" value="CheA-289, Domain 4"/>
    <property type="match status" value="1"/>
</dbReference>
<dbReference type="InterPro" id="IPR002545">
    <property type="entry name" value="CheW-lke_dom"/>
</dbReference>
<reference evidence="2 3" key="1">
    <citation type="submission" date="2017-03" db="EMBL/GenBank/DDBJ databases">
        <title>Genome sequence of Sphingomonas mucosissima DSM 17494.</title>
        <authorList>
            <person name="Poehlein A."/>
            <person name="Wuebbeler J.H."/>
            <person name="Steinbuechel A."/>
            <person name="Daniel R."/>
        </authorList>
    </citation>
    <scope>NUCLEOTIDE SEQUENCE [LARGE SCALE GENOMIC DNA]</scope>
    <source>
        <strain evidence="2 3">DSM 17494</strain>
    </source>
</reference>
<comment type="caution">
    <text evidence="2">The sequence shown here is derived from an EMBL/GenBank/DDBJ whole genome shotgun (WGS) entry which is preliminary data.</text>
</comment>
<accession>A0A245ZR74</accession>
<feature type="domain" description="CheW-like" evidence="1">
    <location>
        <begin position="3"/>
        <end position="141"/>
    </location>
</feature>
<dbReference type="Gene3D" id="2.30.30.40">
    <property type="entry name" value="SH3 Domains"/>
    <property type="match status" value="1"/>
</dbReference>
<name>A0A245ZR74_9SPHN</name>
<evidence type="ECO:0000313" key="3">
    <source>
        <dbReference type="Proteomes" id="UP000197783"/>
    </source>
</evidence>
<dbReference type="Proteomes" id="UP000197783">
    <property type="component" value="Unassembled WGS sequence"/>
</dbReference>
<dbReference type="SUPFAM" id="SSF50341">
    <property type="entry name" value="CheW-like"/>
    <property type="match status" value="1"/>
</dbReference>
<dbReference type="Pfam" id="PF01584">
    <property type="entry name" value="CheW"/>
    <property type="match status" value="1"/>
</dbReference>
<dbReference type="GO" id="GO:0007165">
    <property type="term" value="P:signal transduction"/>
    <property type="evidence" value="ECO:0007669"/>
    <property type="project" value="InterPro"/>
</dbReference>
<proteinExistence type="predicted"/>
<dbReference type="PROSITE" id="PS50851">
    <property type="entry name" value="CHEW"/>
    <property type="match status" value="1"/>
</dbReference>
<keyword evidence="3" id="KW-1185">Reference proteome</keyword>
<dbReference type="InterPro" id="IPR039315">
    <property type="entry name" value="CheW"/>
</dbReference>
<dbReference type="GO" id="GO:0006935">
    <property type="term" value="P:chemotaxis"/>
    <property type="evidence" value="ECO:0007669"/>
    <property type="project" value="InterPro"/>
</dbReference>
<protein>
    <submittedName>
        <fullName evidence="2">CheW-like domain protein</fullName>
    </submittedName>
</protein>
<evidence type="ECO:0000313" key="2">
    <source>
        <dbReference type="EMBL" id="OWK32242.1"/>
    </source>
</evidence>
<dbReference type="SMART" id="SM00260">
    <property type="entry name" value="CheW"/>
    <property type="match status" value="1"/>
</dbReference>
<dbReference type="GO" id="GO:0005829">
    <property type="term" value="C:cytosol"/>
    <property type="evidence" value="ECO:0007669"/>
    <property type="project" value="TreeGrafter"/>
</dbReference>
<dbReference type="OrthoDB" id="7390823at2"/>
<dbReference type="PANTHER" id="PTHR22617">
    <property type="entry name" value="CHEMOTAXIS SENSOR HISTIDINE KINASE-RELATED"/>
    <property type="match status" value="1"/>
</dbReference>
<dbReference type="PANTHER" id="PTHR22617:SF23">
    <property type="entry name" value="CHEMOTAXIS PROTEIN CHEW"/>
    <property type="match status" value="1"/>
</dbReference>
<gene>
    <name evidence="2" type="ORF">SPMU_05640</name>
</gene>